<organism evidence="1 2">
    <name type="scientific">Candidatus Aphodenecus pullistercoris</name>
    <dbReference type="NCBI Taxonomy" id="2840669"/>
    <lineage>
        <taxon>Bacteria</taxon>
        <taxon>Pseudomonadati</taxon>
        <taxon>Spirochaetota</taxon>
        <taxon>Spirochaetia</taxon>
        <taxon>Spirochaetales</taxon>
        <taxon>Candidatus Aphodenecus</taxon>
    </lineage>
</organism>
<evidence type="ECO:0000313" key="2">
    <source>
        <dbReference type="Proteomes" id="UP000823633"/>
    </source>
</evidence>
<dbReference type="EMBL" id="JADIMU010000054">
    <property type="protein sequence ID" value="MBO8443710.1"/>
    <property type="molecule type" value="Genomic_DNA"/>
</dbReference>
<dbReference type="InterPro" id="IPR029039">
    <property type="entry name" value="Flavoprotein-like_sf"/>
</dbReference>
<dbReference type="Gene3D" id="3.40.50.360">
    <property type="match status" value="1"/>
</dbReference>
<gene>
    <name evidence="1" type="ORF">IAC42_08175</name>
</gene>
<proteinExistence type="predicted"/>
<accession>A0A9D9EBG1</accession>
<sequence>MQVCCLYAGKDRNDSSLDAVVKALAKGLEEQGHSVDILNMYTDGDRKLSFYDYIVVGCNTTSGLGGKIPEVVRTTLSRAGQISGKRCFAFVVKGGLRSQKTLSLLMKAMEGEGMYLKFSDVLKKPDVAYALGKRLNVERNL</sequence>
<protein>
    <submittedName>
        <fullName evidence="1">Flavodoxin family protein</fullName>
    </submittedName>
</protein>
<evidence type="ECO:0000313" key="1">
    <source>
        <dbReference type="EMBL" id="MBO8443710.1"/>
    </source>
</evidence>
<dbReference type="SUPFAM" id="SSF52218">
    <property type="entry name" value="Flavoproteins"/>
    <property type="match status" value="1"/>
</dbReference>
<comment type="caution">
    <text evidence="1">The sequence shown here is derived from an EMBL/GenBank/DDBJ whole genome shotgun (WGS) entry which is preliminary data.</text>
</comment>
<dbReference type="AlphaFoldDB" id="A0A9D9EBG1"/>
<dbReference type="Proteomes" id="UP000823633">
    <property type="component" value="Unassembled WGS sequence"/>
</dbReference>
<reference evidence="1" key="2">
    <citation type="journal article" date="2021" name="PeerJ">
        <title>Extensive microbial diversity within the chicken gut microbiome revealed by metagenomics and culture.</title>
        <authorList>
            <person name="Gilroy R."/>
            <person name="Ravi A."/>
            <person name="Getino M."/>
            <person name="Pursley I."/>
            <person name="Horton D.L."/>
            <person name="Alikhan N.F."/>
            <person name="Baker D."/>
            <person name="Gharbi K."/>
            <person name="Hall N."/>
            <person name="Watson M."/>
            <person name="Adriaenssens E.M."/>
            <person name="Foster-Nyarko E."/>
            <person name="Jarju S."/>
            <person name="Secka A."/>
            <person name="Antonio M."/>
            <person name="Oren A."/>
            <person name="Chaudhuri R.R."/>
            <person name="La Ragione R."/>
            <person name="Hildebrand F."/>
            <person name="Pallen M.J."/>
        </authorList>
    </citation>
    <scope>NUCLEOTIDE SEQUENCE</scope>
    <source>
        <strain evidence="1">11167</strain>
    </source>
</reference>
<reference evidence="1" key="1">
    <citation type="submission" date="2020-10" db="EMBL/GenBank/DDBJ databases">
        <authorList>
            <person name="Gilroy R."/>
        </authorList>
    </citation>
    <scope>NUCLEOTIDE SEQUENCE</scope>
    <source>
        <strain evidence="1">11167</strain>
    </source>
</reference>
<name>A0A9D9EBG1_9SPIR</name>